<proteinExistence type="predicted"/>
<reference evidence="2" key="1">
    <citation type="submission" date="2023-11" db="EMBL/GenBank/DDBJ databases">
        <title>Characterization of a newly isolated phage infecting non-aureus staphylococci isolated from bovine mastitis.</title>
        <authorList>
            <person name="Wanecka A."/>
            <person name="Marynowska M."/>
            <person name="Wesolowski W."/>
            <person name="Bloch S."/>
            <person name="Nejman-Falenczyk B."/>
            <person name="Neumann J."/>
            <person name="Krol J."/>
            <person name="Florek M."/>
            <person name="Ulanicki K."/>
            <person name="Napierala A."/>
            <person name="Twardon J."/>
            <person name="Wolska B."/>
            <person name="Porebska J."/>
            <person name="Ziubrzycka A."/>
            <person name="Czeretowicz I."/>
            <person name="Benisz M."/>
        </authorList>
    </citation>
    <scope>NUCLEOTIDE SEQUENCE</scope>
</reference>
<name>A0AAU6MXQ4_9CAUD</name>
<protein>
    <submittedName>
        <fullName evidence="2">Uncharacterized protein</fullName>
    </submittedName>
</protein>
<gene>
    <name evidence="2" type="ORF">184DA_264</name>
    <name evidence="1" type="ORF">184DA_31</name>
</gene>
<evidence type="ECO:0000313" key="2">
    <source>
        <dbReference type="EMBL" id="WVX90868.1"/>
    </source>
</evidence>
<sequence>MYIVSRSDDPTRLNVVHNPLFPVEGFFIYLLTSTK</sequence>
<evidence type="ECO:0000313" key="1">
    <source>
        <dbReference type="EMBL" id="WVX90637.1"/>
    </source>
</evidence>
<organism evidence="2">
    <name type="scientific">Staphylococcus phage 184DA</name>
    <dbReference type="NCBI Taxonomy" id="3110532"/>
    <lineage>
        <taxon>Viruses</taxon>
        <taxon>Duplodnaviria</taxon>
        <taxon>Heunggongvirae</taxon>
        <taxon>Uroviricota</taxon>
        <taxon>Caudoviricetes</taxon>
    </lineage>
</organism>
<accession>A0AAU6MXQ4</accession>
<dbReference type="EMBL" id="OR885926">
    <property type="protein sequence ID" value="WVX90637.1"/>
    <property type="molecule type" value="Genomic_DNA"/>
</dbReference>
<dbReference type="EMBL" id="OR885926">
    <property type="protein sequence ID" value="WVX90868.1"/>
    <property type="molecule type" value="Genomic_DNA"/>
</dbReference>